<dbReference type="Proteomes" id="UP000095286">
    <property type="component" value="Unplaced"/>
</dbReference>
<reference evidence="2" key="1">
    <citation type="submission" date="2016-11" db="UniProtKB">
        <authorList>
            <consortium name="WormBaseParasite"/>
        </authorList>
    </citation>
    <scope>IDENTIFICATION</scope>
    <source>
        <strain evidence="2">KR3021</strain>
    </source>
</reference>
<dbReference type="WBParaSite" id="RSKR_0000301700.1">
    <property type="protein sequence ID" value="RSKR_0000301700.1"/>
    <property type="gene ID" value="RSKR_0000301700"/>
</dbReference>
<proteinExistence type="predicted"/>
<accession>A0AC35TQF0</accession>
<evidence type="ECO:0000313" key="2">
    <source>
        <dbReference type="WBParaSite" id="RSKR_0000301700.1"/>
    </source>
</evidence>
<evidence type="ECO:0000313" key="1">
    <source>
        <dbReference type="Proteomes" id="UP000095286"/>
    </source>
</evidence>
<sequence>MKFSAIFITIILMNAFIVSGKNCRFCKKAVDGLREILLKNADESNLESAVCTVALAPTLVLSFVCKELFRISKKEILTGLKKEDSTEQICKSIKCC</sequence>
<name>A0AC35TQF0_9BILA</name>
<protein>
    <submittedName>
        <fullName evidence="2">Saposin B-type domain-containing protein</fullName>
    </submittedName>
</protein>
<organism evidence="1 2">
    <name type="scientific">Rhabditophanes sp. KR3021</name>
    <dbReference type="NCBI Taxonomy" id="114890"/>
    <lineage>
        <taxon>Eukaryota</taxon>
        <taxon>Metazoa</taxon>
        <taxon>Ecdysozoa</taxon>
        <taxon>Nematoda</taxon>
        <taxon>Chromadorea</taxon>
        <taxon>Rhabditida</taxon>
        <taxon>Tylenchina</taxon>
        <taxon>Panagrolaimomorpha</taxon>
        <taxon>Strongyloidoidea</taxon>
        <taxon>Alloionematidae</taxon>
        <taxon>Rhabditophanes</taxon>
    </lineage>
</organism>